<dbReference type="InterPro" id="IPR017871">
    <property type="entry name" value="ABC_transporter-like_CS"/>
</dbReference>
<keyword evidence="11" id="KW-0267">Excision nuclease</keyword>
<keyword evidence="5" id="KW-0547">Nucleotide-binding</keyword>
<comment type="subcellular location">
    <subcellularLocation>
        <location evidence="1">Cytoplasm</location>
    </subcellularLocation>
</comment>
<dbReference type="RefSeq" id="WP_239675384.1">
    <property type="nucleotide sequence ID" value="NZ_CP070499.1"/>
</dbReference>
<feature type="domain" description="ABC transporter" evidence="17">
    <location>
        <begin position="484"/>
        <end position="806"/>
    </location>
</feature>
<evidence type="ECO:0000256" key="2">
    <source>
        <dbReference type="ARBA" id="ARBA00022490"/>
    </source>
</evidence>
<dbReference type="PANTHER" id="PTHR43152">
    <property type="entry name" value="UVRABC SYSTEM PROTEIN A"/>
    <property type="match status" value="1"/>
</dbReference>
<evidence type="ECO:0000313" key="18">
    <source>
        <dbReference type="EMBL" id="QSB13303.1"/>
    </source>
</evidence>
<evidence type="ECO:0000256" key="13">
    <source>
        <dbReference type="ARBA" id="ARBA00023204"/>
    </source>
</evidence>
<evidence type="ECO:0000256" key="4">
    <source>
        <dbReference type="ARBA" id="ARBA00022737"/>
    </source>
</evidence>
<dbReference type="InterPro" id="IPR027417">
    <property type="entry name" value="P-loop_NTPase"/>
</dbReference>
<evidence type="ECO:0000256" key="6">
    <source>
        <dbReference type="ARBA" id="ARBA00022763"/>
    </source>
</evidence>
<dbReference type="InterPro" id="IPR003439">
    <property type="entry name" value="ABC_transporter-like_ATP-bd"/>
</dbReference>
<dbReference type="SUPFAM" id="SSF52540">
    <property type="entry name" value="P-loop containing nucleoside triphosphate hydrolases"/>
    <property type="match status" value="2"/>
</dbReference>
<evidence type="ECO:0000256" key="5">
    <source>
        <dbReference type="ARBA" id="ARBA00022741"/>
    </source>
</evidence>
<evidence type="ECO:0000256" key="7">
    <source>
        <dbReference type="ARBA" id="ARBA00022769"/>
    </source>
</evidence>
<evidence type="ECO:0000256" key="12">
    <source>
        <dbReference type="ARBA" id="ARBA00023125"/>
    </source>
</evidence>
<dbReference type="KEGG" id="nhy:JQS43_16935"/>
<comment type="similarity">
    <text evidence="14">Belongs to the ABC transporter superfamily. UvrA family.</text>
</comment>
<evidence type="ECO:0000256" key="8">
    <source>
        <dbReference type="ARBA" id="ARBA00022771"/>
    </source>
</evidence>
<dbReference type="Proteomes" id="UP000662857">
    <property type="component" value="Chromosome"/>
</dbReference>
<keyword evidence="2" id="KW-0963">Cytoplasm</keyword>
<dbReference type="SMART" id="SM00382">
    <property type="entry name" value="AAA"/>
    <property type="match status" value="2"/>
</dbReference>
<evidence type="ECO:0000256" key="11">
    <source>
        <dbReference type="ARBA" id="ARBA00022881"/>
    </source>
</evidence>
<evidence type="ECO:0000256" key="1">
    <source>
        <dbReference type="ARBA" id="ARBA00004496"/>
    </source>
</evidence>
<dbReference type="PROSITE" id="PS00211">
    <property type="entry name" value="ABC_TRANSPORTER_1"/>
    <property type="match status" value="2"/>
</dbReference>
<accession>A0A895YCX7</accession>
<dbReference type="AlphaFoldDB" id="A0A895YCX7"/>
<evidence type="ECO:0000256" key="3">
    <source>
        <dbReference type="ARBA" id="ARBA00022723"/>
    </source>
</evidence>
<reference evidence="18" key="1">
    <citation type="submission" date="2021-02" db="EMBL/GenBank/DDBJ databases">
        <title>Natrosporangium hydrolyticum gen. nov., sp. nov, a haloalkaliphilic actinobacterium from a soda solonchak soil.</title>
        <authorList>
            <person name="Sorokin D.Y."/>
            <person name="Khijniak T.V."/>
            <person name="Zakharycheva A.P."/>
            <person name="Boueva O.V."/>
            <person name="Ariskina E.V."/>
            <person name="Hahnke R.L."/>
            <person name="Bunk B."/>
            <person name="Sproer C."/>
            <person name="Schumann P."/>
            <person name="Evtushenko L.I."/>
            <person name="Kublanov I.V."/>
        </authorList>
    </citation>
    <scope>NUCLEOTIDE SEQUENCE</scope>
    <source>
        <strain evidence="18">DSM 106523</strain>
    </source>
</reference>
<keyword evidence="13" id="KW-0234">DNA repair</keyword>
<dbReference type="Gene3D" id="1.10.8.280">
    <property type="entry name" value="ABC transporter ATPase domain-like"/>
    <property type="match status" value="1"/>
</dbReference>
<keyword evidence="9" id="KW-0862">Zinc</keyword>
<keyword evidence="4" id="KW-0677">Repeat</keyword>
<evidence type="ECO:0000256" key="16">
    <source>
        <dbReference type="ARBA" id="ARBA00042156"/>
    </source>
</evidence>
<keyword evidence="3" id="KW-0479">Metal-binding</keyword>
<evidence type="ECO:0000259" key="17">
    <source>
        <dbReference type="PROSITE" id="PS50893"/>
    </source>
</evidence>
<sequence length="817" mass="87297">MSETASWIELSGVRTHNLRDIDLRIPHGRIVAFTGVSGSGKSSLVMDTLHAEAQLRFVEGFDPYVRSFLTPRDPPQVDRVRGLTPTLAVDQRNANRNPNSTLGTLTGVDAYLGLVFARLAPLTTGSTWPASLHPAHFDPWTRDGICHTCLGARELAHAEPDLIVTRPELPLTSGASAWFDPQLSGEATFLPSLAEHHGTDLTRPWQAQPEAFRLAALHGTGDEAIEIVLTSSDHKRGTEVTYKTTRALVGAVAEIERAYAAAETEQAKARYHPFLTRQQCPACDGTGLGEIARTVTLGEETFRDVTEAQVRRVRAWLDMIEADLNQAQRSVGAVLVPELRGRLDLLIRLGLGHIELCRTAPTLSGGELQRARLSAQIGTALTGLTYVFDEPGAGLHPADKHHVLDILRELRDAGNSVLIVEHDPDLIAHAEWVIDLGPGGGSAGGRILAAGAPGAIAAHPESVTGRYLNQQHYLFKRAQRPPDDRTGWLTLRHAAAHNVTAREVRIPLHRLTCLTGVSGSGKSTLLNQILADSVSAALAKRPHPAVEELTGVDGLGWVSVVDQSPIGRSPRSNPATYTKAFDQIRKLFAATGAARARGLSASVFSFNSSGGRCENCQGLGQVKLDLHFLGDTYLTCGSCDGRRYQPDVLAVTYRGLAIDEVLALTVSEAARLFEEPDPLAALLTALEAIGLGYLTLGESGTALSGGEAQRIKLARATLRGRRGRPAGLLILDEPITGLHPDDAQRLLSTLDLLLARGHTIVIAEHDLHAAASSDWILDLGPGAGAAGGRIINAGTPAQAAAGTGPTAPYLRRLLAQN</sequence>
<dbReference type="GO" id="GO:0004518">
    <property type="term" value="F:nuclease activity"/>
    <property type="evidence" value="ECO:0007669"/>
    <property type="project" value="UniProtKB-KW"/>
</dbReference>
<dbReference type="InterPro" id="IPR041552">
    <property type="entry name" value="UvrA_DNA-bd"/>
</dbReference>
<dbReference type="EMBL" id="CP070499">
    <property type="protein sequence ID" value="QSB13303.1"/>
    <property type="molecule type" value="Genomic_DNA"/>
</dbReference>
<dbReference type="GO" id="GO:0008270">
    <property type="term" value="F:zinc ion binding"/>
    <property type="evidence" value="ECO:0007669"/>
    <property type="project" value="UniProtKB-KW"/>
</dbReference>
<dbReference type="InterPro" id="IPR003593">
    <property type="entry name" value="AAA+_ATPase"/>
</dbReference>
<keyword evidence="6" id="KW-0227">DNA damage</keyword>
<dbReference type="Gene3D" id="3.40.50.300">
    <property type="entry name" value="P-loop containing nucleotide triphosphate hydrolases"/>
    <property type="match status" value="2"/>
</dbReference>
<evidence type="ECO:0000256" key="15">
    <source>
        <dbReference type="ARBA" id="ARBA00039316"/>
    </source>
</evidence>
<evidence type="ECO:0000313" key="19">
    <source>
        <dbReference type="Proteomes" id="UP000662857"/>
    </source>
</evidence>
<dbReference type="PROSITE" id="PS50893">
    <property type="entry name" value="ABC_TRANSPORTER_2"/>
    <property type="match status" value="1"/>
</dbReference>
<dbReference type="GO" id="GO:0005737">
    <property type="term" value="C:cytoplasm"/>
    <property type="evidence" value="ECO:0007669"/>
    <property type="project" value="UniProtKB-SubCell"/>
</dbReference>
<evidence type="ECO:0000256" key="14">
    <source>
        <dbReference type="ARBA" id="ARBA00038000"/>
    </source>
</evidence>
<organism evidence="18 19">
    <name type="scientific">Natronosporangium hydrolyticum</name>
    <dbReference type="NCBI Taxonomy" id="2811111"/>
    <lineage>
        <taxon>Bacteria</taxon>
        <taxon>Bacillati</taxon>
        <taxon>Actinomycetota</taxon>
        <taxon>Actinomycetes</taxon>
        <taxon>Micromonosporales</taxon>
        <taxon>Micromonosporaceae</taxon>
        <taxon>Natronosporangium</taxon>
    </lineage>
</organism>
<proteinExistence type="inferred from homology"/>
<evidence type="ECO:0000256" key="9">
    <source>
        <dbReference type="ARBA" id="ARBA00022833"/>
    </source>
</evidence>
<dbReference type="Pfam" id="PF17755">
    <property type="entry name" value="UvrA_DNA-bind"/>
    <property type="match status" value="1"/>
</dbReference>
<dbReference type="GO" id="GO:0016887">
    <property type="term" value="F:ATP hydrolysis activity"/>
    <property type="evidence" value="ECO:0007669"/>
    <property type="project" value="InterPro"/>
</dbReference>
<protein>
    <recommendedName>
        <fullName evidence="15">UvrABC system protein A</fullName>
    </recommendedName>
    <alternativeName>
        <fullName evidence="16">Excinuclease ABC subunit A</fullName>
    </alternativeName>
</protein>
<dbReference type="GO" id="GO:0005524">
    <property type="term" value="F:ATP binding"/>
    <property type="evidence" value="ECO:0007669"/>
    <property type="project" value="UniProtKB-KW"/>
</dbReference>
<keyword evidence="12" id="KW-0238">DNA-binding</keyword>
<dbReference type="PANTHER" id="PTHR43152:SF1">
    <property type="entry name" value="UVRA PROTEIN"/>
    <property type="match status" value="1"/>
</dbReference>
<name>A0A895YCX7_9ACTN</name>
<gene>
    <name evidence="18" type="ORF">JQS43_16935</name>
</gene>
<dbReference type="GO" id="GO:0006281">
    <property type="term" value="P:DNA repair"/>
    <property type="evidence" value="ECO:0007669"/>
    <property type="project" value="UniProtKB-KW"/>
</dbReference>
<keyword evidence="10" id="KW-0067">ATP-binding</keyword>
<evidence type="ECO:0000256" key="10">
    <source>
        <dbReference type="ARBA" id="ARBA00022840"/>
    </source>
</evidence>
<dbReference type="GO" id="GO:0003677">
    <property type="term" value="F:DNA binding"/>
    <property type="evidence" value="ECO:0007669"/>
    <property type="project" value="UniProtKB-KW"/>
</dbReference>
<keyword evidence="8" id="KW-0863">Zinc-finger</keyword>
<keyword evidence="19" id="KW-1185">Reference proteome</keyword>
<keyword evidence="7" id="KW-0228">DNA excision</keyword>
<dbReference type="Gene3D" id="1.20.1580.10">
    <property type="entry name" value="ABC transporter ATPase like domain"/>
    <property type="match status" value="2"/>
</dbReference>